<reference evidence="2" key="1">
    <citation type="journal article" date="2020" name="Stud. Mycol.">
        <title>101 Dothideomycetes genomes: a test case for predicting lifestyles and emergence of pathogens.</title>
        <authorList>
            <person name="Haridas S."/>
            <person name="Albert R."/>
            <person name="Binder M."/>
            <person name="Bloem J."/>
            <person name="Labutti K."/>
            <person name="Salamov A."/>
            <person name="Andreopoulos B."/>
            <person name="Baker S."/>
            <person name="Barry K."/>
            <person name="Bills G."/>
            <person name="Bluhm B."/>
            <person name="Cannon C."/>
            <person name="Castanera R."/>
            <person name="Culley D."/>
            <person name="Daum C."/>
            <person name="Ezra D."/>
            <person name="Gonzalez J."/>
            <person name="Henrissat B."/>
            <person name="Kuo A."/>
            <person name="Liang C."/>
            <person name="Lipzen A."/>
            <person name="Lutzoni F."/>
            <person name="Magnuson J."/>
            <person name="Mondo S."/>
            <person name="Nolan M."/>
            <person name="Ohm R."/>
            <person name="Pangilinan J."/>
            <person name="Park H.-J."/>
            <person name="Ramirez L."/>
            <person name="Alfaro M."/>
            <person name="Sun H."/>
            <person name="Tritt A."/>
            <person name="Yoshinaga Y."/>
            <person name="Zwiers L.-H."/>
            <person name="Turgeon B."/>
            <person name="Goodwin S."/>
            <person name="Spatafora J."/>
            <person name="Crous P."/>
            <person name="Grigoriev I."/>
        </authorList>
    </citation>
    <scope>NUCLEOTIDE SEQUENCE</scope>
    <source>
        <strain evidence="2">CBS 107.79</strain>
    </source>
</reference>
<keyword evidence="1" id="KW-0472">Membrane</keyword>
<gene>
    <name evidence="2" type="ORF">BU23DRAFT_631790</name>
</gene>
<dbReference type="AlphaFoldDB" id="A0A6A5UHT5"/>
<accession>A0A6A5UHT5</accession>
<keyword evidence="1" id="KW-1133">Transmembrane helix</keyword>
<evidence type="ECO:0000313" key="3">
    <source>
        <dbReference type="Proteomes" id="UP000800036"/>
    </source>
</evidence>
<feature type="transmembrane region" description="Helical" evidence="1">
    <location>
        <begin position="21"/>
        <end position="42"/>
    </location>
</feature>
<keyword evidence="3" id="KW-1185">Reference proteome</keyword>
<dbReference type="EMBL" id="ML976788">
    <property type="protein sequence ID" value="KAF1964425.1"/>
    <property type="molecule type" value="Genomic_DNA"/>
</dbReference>
<evidence type="ECO:0000313" key="2">
    <source>
        <dbReference type="EMBL" id="KAF1964425.1"/>
    </source>
</evidence>
<organism evidence="2 3">
    <name type="scientific">Bimuria novae-zelandiae CBS 107.79</name>
    <dbReference type="NCBI Taxonomy" id="1447943"/>
    <lineage>
        <taxon>Eukaryota</taxon>
        <taxon>Fungi</taxon>
        <taxon>Dikarya</taxon>
        <taxon>Ascomycota</taxon>
        <taxon>Pezizomycotina</taxon>
        <taxon>Dothideomycetes</taxon>
        <taxon>Pleosporomycetidae</taxon>
        <taxon>Pleosporales</taxon>
        <taxon>Massarineae</taxon>
        <taxon>Didymosphaeriaceae</taxon>
        <taxon>Bimuria</taxon>
    </lineage>
</organism>
<name>A0A6A5UHT5_9PLEO</name>
<protein>
    <submittedName>
        <fullName evidence="2">Uncharacterized protein</fullName>
    </submittedName>
</protein>
<feature type="transmembrane region" description="Helical" evidence="1">
    <location>
        <begin position="100"/>
        <end position="125"/>
    </location>
</feature>
<keyword evidence="1" id="KW-0812">Transmembrane</keyword>
<sequence length="242" mass="26124">MPTGQPPRKPRVPLSRPSRRCIHLSYSLTIILLLLCSVIFLVRRSPPKDPHALPPSYSAANYTATEVSCAFPALGQYGATPQSTYFVLLVLTVLLRRQPWLAAGIAASALTSSSVAAVHLAILLISKAQNGDDLTCTYGTGREEDSVPLCLGVYDADNAQAGKVVGAGLLAALPMAMWSRTFRCTIKRLYHALNLSNTAESPEGLDYHAFILVEALSAHTAQLNEYTSNHNFPLLLPSSRAH</sequence>
<proteinExistence type="predicted"/>
<evidence type="ECO:0000256" key="1">
    <source>
        <dbReference type="SAM" id="Phobius"/>
    </source>
</evidence>
<dbReference type="Proteomes" id="UP000800036">
    <property type="component" value="Unassembled WGS sequence"/>
</dbReference>